<dbReference type="Gene3D" id="3.30.430.20">
    <property type="entry name" value="Gnk2 domain, C-X8-C-X2-C motif"/>
    <property type="match status" value="2"/>
</dbReference>
<keyword evidence="2" id="KW-0677">Repeat</keyword>
<evidence type="ECO:0000256" key="2">
    <source>
        <dbReference type="ARBA" id="ARBA00022737"/>
    </source>
</evidence>
<dbReference type="Pfam" id="PF01657">
    <property type="entry name" value="Stress-antifung"/>
    <property type="match status" value="2"/>
</dbReference>
<keyword evidence="1" id="KW-0732">Signal</keyword>
<dbReference type="Proteomes" id="UP000636709">
    <property type="component" value="Unassembled WGS sequence"/>
</dbReference>
<feature type="domain" description="Gnk2-homologous" evidence="3">
    <location>
        <begin position="155"/>
        <end position="260"/>
    </location>
</feature>
<name>A0A835F7M9_9POAL</name>
<dbReference type="Gramene" id="Dexi5B01G0017200.1">
    <property type="protein sequence ID" value="Dexi5B01G0017200.1:cds"/>
    <property type="gene ID" value="Dexi5B01G0017200"/>
</dbReference>
<comment type="caution">
    <text evidence="4">The sequence shown here is derived from an EMBL/GenBank/DDBJ whole genome shotgun (WGS) entry which is preliminary data.</text>
</comment>
<gene>
    <name evidence="4" type="ORF">HU200_017031</name>
</gene>
<dbReference type="CDD" id="cd23509">
    <property type="entry name" value="Gnk2-like"/>
    <property type="match status" value="2"/>
</dbReference>
<dbReference type="OrthoDB" id="671329at2759"/>
<feature type="domain" description="Gnk2-homologous" evidence="3">
    <location>
        <begin position="26"/>
        <end position="133"/>
    </location>
</feature>
<evidence type="ECO:0000313" key="5">
    <source>
        <dbReference type="Proteomes" id="UP000636709"/>
    </source>
</evidence>
<dbReference type="AlphaFoldDB" id="A0A835F7M9"/>
<organism evidence="4 5">
    <name type="scientific">Digitaria exilis</name>
    <dbReference type="NCBI Taxonomy" id="1010633"/>
    <lineage>
        <taxon>Eukaryota</taxon>
        <taxon>Viridiplantae</taxon>
        <taxon>Streptophyta</taxon>
        <taxon>Embryophyta</taxon>
        <taxon>Tracheophyta</taxon>
        <taxon>Spermatophyta</taxon>
        <taxon>Magnoliopsida</taxon>
        <taxon>Liliopsida</taxon>
        <taxon>Poales</taxon>
        <taxon>Poaceae</taxon>
        <taxon>PACMAD clade</taxon>
        <taxon>Panicoideae</taxon>
        <taxon>Panicodae</taxon>
        <taxon>Paniceae</taxon>
        <taxon>Anthephorinae</taxon>
        <taxon>Digitaria</taxon>
    </lineage>
</organism>
<dbReference type="InterPro" id="IPR002902">
    <property type="entry name" value="GNK2"/>
</dbReference>
<reference evidence="4" key="1">
    <citation type="submission" date="2020-07" db="EMBL/GenBank/DDBJ databases">
        <title>Genome sequence and genetic diversity analysis of an under-domesticated orphan crop, white fonio (Digitaria exilis).</title>
        <authorList>
            <person name="Bennetzen J.L."/>
            <person name="Chen S."/>
            <person name="Ma X."/>
            <person name="Wang X."/>
            <person name="Yssel A.E.J."/>
            <person name="Chaluvadi S.R."/>
            <person name="Johnson M."/>
            <person name="Gangashetty P."/>
            <person name="Hamidou F."/>
            <person name="Sanogo M.D."/>
            <person name="Zwaenepoel A."/>
            <person name="Wallace J."/>
            <person name="Van De Peer Y."/>
            <person name="Van Deynze A."/>
        </authorList>
    </citation>
    <scope>NUCLEOTIDE SEQUENCE</scope>
    <source>
        <tissue evidence="4">Leaves</tissue>
    </source>
</reference>
<dbReference type="PANTHER" id="PTHR32099">
    <property type="entry name" value="CYSTEINE-RICH REPEAT SECRETORY PROTEIN"/>
    <property type="match status" value="1"/>
</dbReference>
<protein>
    <recommendedName>
        <fullName evidence="3">Gnk2-homologous domain-containing protein</fullName>
    </recommendedName>
</protein>
<keyword evidence="5" id="KW-1185">Reference proteome</keyword>
<evidence type="ECO:0000313" key="4">
    <source>
        <dbReference type="EMBL" id="KAF8730453.1"/>
    </source>
</evidence>
<dbReference type="InterPro" id="IPR038408">
    <property type="entry name" value="GNK2_sf"/>
</dbReference>
<proteinExistence type="predicted"/>
<evidence type="ECO:0000256" key="1">
    <source>
        <dbReference type="ARBA" id="ARBA00022729"/>
    </source>
</evidence>
<accession>A0A835F7M9</accession>
<sequence length="277" mass="30004">MLVLLFFVAAASTAPVTRYGEAAPLVRPFAYNCNPSSAPLPDRTNTTFEANLEKLSTIVPANASASGGFFVGSLGAAPDTVFALALCRGDTIGADCTVCLESTFQNAIYYCSNAWDVTIYQERCQVRFSNLDFLDDRDFLASDRINDAWNPDSITVPMFPGIDPNDTQSVTFVAATVSMLMRETAMLAAFNASQRFATALMDTGGAFPTLYSMAQCTPDLSPAECFACLDVIVQMIPTNGRRGGRIMGLRCSIRYESDVFYGGKAMWIFGSTLRDGM</sequence>
<dbReference type="EMBL" id="JACEFO010001617">
    <property type="protein sequence ID" value="KAF8730453.1"/>
    <property type="molecule type" value="Genomic_DNA"/>
</dbReference>
<dbReference type="PANTHER" id="PTHR32099:SF42">
    <property type="entry name" value="CYSTEINE-RICH RECEPTOR-LIKE PROTEIN KINASE 9-RELATED"/>
    <property type="match status" value="1"/>
</dbReference>
<dbReference type="PROSITE" id="PS51473">
    <property type="entry name" value="GNK2"/>
    <property type="match status" value="2"/>
</dbReference>
<evidence type="ECO:0000259" key="3">
    <source>
        <dbReference type="PROSITE" id="PS51473"/>
    </source>
</evidence>